<evidence type="ECO:0000313" key="2">
    <source>
        <dbReference type="EMBL" id="NMF61262.1"/>
    </source>
</evidence>
<reference evidence="2 3" key="1">
    <citation type="submission" date="2018-06" db="EMBL/GenBank/DDBJ databases">
        <title>Comparative genomics of Brasilonema spp. strains.</title>
        <authorList>
            <person name="Alvarenga D.O."/>
            <person name="Fiore M.F."/>
            <person name="Varani A.M."/>
        </authorList>
    </citation>
    <scope>NUCLEOTIDE SEQUENCE [LARGE SCALE GENOMIC DNA]</scope>
    <source>
        <strain evidence="2 3">UFV-OR1</strain>
    </source>
</reference>
<evidence type="ECO:0000259" key="1">
    <source>
        <dbReference type="Pfam" id="PF13358"/>
    </source>
</evidence>
<accession>A0ABX1LYH3</accession>
<dbReference type="InterPro" id="IPR038717">
    <property type="entry name" value="Tc1-like_DDE_dom"/>
</dbReference>
<comment type="caution">
    <text evidence="2">The sequence shown here is derived from an EMBL/GenBank/DDBJ whole genome shotgun (WGS) entry which is preliminary data.</text>
</comment>
<sequence>MSRRDSVKPWLKEQWCIPEVNAEYVLRMEDLLDLYNEPYDPKRPVVCFDETPYQLVEEVRQPLPPEPDQPERYDYEYKRNGTVNLFAYFQPLAGWRHIEVTQQRTKIDFAKQMKDLVDIYCREAEVIRLVVDNLNIHNPAALYEAFNPQEARRIIQKLEFHYTPKHASWLNQVEIELSVLSRQCLETRIGDRSTLEVEIAAWEKQRNSQRASVNWRFQTTDARRKMERLYPTV</sequence>
<protein>
    <submittedName>
        <fullName evidence="2">IS630 family transposase</fullName>
    </submittedName>
</protein>
<dbReference type="Proteomes" id="UP000762253">
    <property type="component" value="Unassembled WGS sequence"/>
</dbReference>
<organism evidence="2 3">
    <name type="scientific">Brasilonema octagenarum UFV-OR1</name>
    <dbReference type="NCBI Taxonomy" id="417115"/>
    <lineage>
        <taxon>Bacteria</taxon>
        <taxon>Bacillati</taxon>
        <taxon>Cyanobacteriota</taxon>
        <taxon>Cyanophyceae</taxon>
        <taxon>Nostocales</taxon>
        <taxon>Scytonemataceae</taxon>
        <taxon>Brasilonema</taxon>
        <taxon>Octagenarum group</taxon>
    </lineage>
</organism>
<dbReference type="NCBIfam" id="NF033545">
    <property type="entry name" value="transpos_IS630"/>
    <property type="match status" value="1"/>
</dbReference>
<dbReference type="InterPro" id="IPR047655">
    <property type="entry name" value="Transpos_IS630-like"/>
</dbReference>
<dbReference type="EMBL" id="QMEC01000001">
    <property type="protein sequence ID" value="NMF61262.1"/>
    <property type="molecule type" value="Genomic_DNA"/>
</dbReference>
<keyword evidence="3" id="KW-1185">Reference proteome</keyword>
<evidence type="ECO:0000313" key="3">
    <source>
        <dbReference type="Proteomes" id="UP000762253"/>
    </source>
</evidence>
<feature type="domain" description="Tc1-like transposase DDE" evidence="1">
    <location>
        <begin position="44"/>
        <end position="195"/>
    </location>
</feature>
<proteinExistence type="predicted"/>
<dbReference type="Pfam" id="PF13358">
    <property type="entry name" value="DDE_3"/>
    <property type="match status" value="1"/>
</dbReference>
<gene>
    <name evidence="2" type="ORF">DP115_00030</name>
</gene>
<name>A0ABX1LYH3_9CYAN</name>